<dbReference type="AlphaFoldDB" id="A0A0N5ANK7"/>
<feature type="signal peptide" evidence="1">
    <location>
        <begin position="1"/>
        <end position="21"/>
    </location>
</feature>
<proteinExistence type="predicted"/>
<keyword evidence="2" id="KW-1185">Reference proteome</keyword>
<organism evidence="2 3">
    <name type="scientific">Syphacia muris</name>
    <dbReference type="NCBI Taxonomy" id="451379"/>
    <lineage>
        <taxon>Eukaryota</taxon>
        <taxon>Metazoa</taxon>
        <taxon>Ecdysozoa</taxon>
        <taxon>Nematoda</taxon>
        <taxon>Chromadorea</taxon>
        <taxon>Rhabditida</taxon>
        <taxon>Spirurina</taxon>
        <taxon>Oxyuridomorpha</taxon>
        <taxon>Oxyuroidea</taxon>
        <taxon>Oxyuridae</taxon>
        <taxon>Syphacia</taxon>
    </lineage>
</organism>
<protein>
    <submittedName>
        <fullName evidence="3">DUF725 domain-containing protein</fullName>
    </submittedName>
</protein>
<dbReference type="WBParaSite" id="SMUV_0000619601-mRNA-1">
    <property type="protein sequence ID" value="SMUV_0000619601-mRNA-1"/>
    <property type="gene ID" value="SMUV_0000619601"/>
</dbReference>
<dbReference type="PANTHER" id="PTHR36944">
    <property type="entry name" value="PROTEIN CBG02791-RELATED"/>
    <property type="match status" value="1"/>
</dbReference>
<evidence type="ECO:0000313" key="2">
    <source>
        <dbReference type="Proteomes" id="UP000046393"/>
    </source>
</evidence>
<evidence type="ECO:0000256" key="1">
    <source>
        <dbReference type="SAM" id="SignalP"/>
    </source>
</evidence>
<sequence length="205" mass="23043">MNLIGALFIISMDLTLLVVDAFPPNECLEHCTGIMQIAADNISNGLFDPLPKFSWSDLYQASQKPEYASQTYEILCDAYKRADSCLNNCQGNPDVTTRIRQSYASLKIVCVDQKREFLDILPCFVRTEQVVMEQCKKDISGTLNIINSFNDAVKERNQHHIQSSISNLCRNINQLAKCLEKPTTKYCGKNAADMVLRYIALGFSG</sequence>
<keyword evidence="1" id="KW-0732">Signal</keyword>
<accession>A0A0N5ANK7</accession>
<evidence type="ECO:0000313" key="3">
    <source>
        <dbReference type="WBParaSite" id="SMUV_0000619601-mRNA-1"/>
    </source>
</evidence>
<dbReference type="Proteomes" id="UP000046393">
    <property type="component" value="Unplaced"/>
</dbReference>
<reference evidence="3" key="1">
    <citation type="submission" date="2017-02" db="UniProtKB">
        <authorList>
            <consortium name="WormBaseParasite"/>
        </authorList>
    </citation>
    <scope>IDENTIFICATION</scope>
</reference>
<dbReference type="PANTHER" id="PTHR36944:SF4">
    <property type="entry name" value="CPG4 DOMAIN-CONTAINING PROTEIN"/>
    <property type="match status" value="1"/>
</dbReference>
<name>A0A0N5ANK7_9BILA</name>
<feature type="chain" id="PRO_5005893255" evidence="1">
    <location>
        <begin position="22"/>
        <end position="205"/>
    </location>
</feature>